<proteinExistence type="predicted"/>
<sequence length="61" mass="6504">MKIPFQVGKVAVINGGSGVLGSVFSKALASCGAKVAIIGRNQDRLDRISYEIGSSEERHWV</sequence>
<dbReference type="Proteomes" id="UP000247150">
    <property type="component" value="Unassembled WGS sequence"/>
</dbReference>
<reference evidence="1 2" key="1">
    <citation type="submission" date="2018-05" db="EMBL/GenBank/DDBJ databases">
        <title>Freshwater and sediment microbial communities from various areas in North America, analyzing microbe dynamics in response to fracking.</title>
        <authorList>
            <person name="Lamendella R."/>
        </authorList>
    </citation>
    <scope>NUCLEOTIDE SEQUENCE [LARGE SCALE GENOMIC DNA]</scope>
    <source>
        <strain evidence="1 2">15_TX</strain>
    </source>
</reference>
<evidence type="ECO:0000313" key="1">
    <source>
        <dbReference type="EMBL" id="PWW28231.1"/>
    </source>
</evidence>
<name>A0A2V2ZUY3_9BACI</name>
<evidence type="ECO:0008006" key="3">
    <source>
        <dbReference type="Google" id="ProtNLM"/>
    </source>
</evidence>
<dbReference type="Gene3D" id="3.40.50.720">
    <property type="entry name" value="NAD(P)-binding Rossmann-like Domain"/>
    <property type="match status" value="1"/>
</dbReference>
<protein>
    <recommendedName>
        <fullName evidence="3">Short subunit dehydrogenase</fullName>
    </recommendedName>
</protein>
<gene>
    <name evidence="1" type="ORF">DFO73_10646</name>
</gene>
<dbReference type="AlphaFoldDB" id="A0A2V2ZUY3"/>
<dbReference type="SUPFAM" id="SSF51735">
    <property type="entry name" value="NAD(P)-binding Rossmann-fold domains"/>
    <property type="match status" value="1"/>
</dbReference>
<dbReference type="EMBL" id="QGTW01000006">
    <property type="protein sequence ID" value="PWW28231.1"/>
    <property type="molecule type" value="Genomic_DNA"/>
</dbReference>
<comment type="caution">
    <text evidence="1">The sequence shown here is derived from an EMBL/GenBank/DDBJ whole genome shotgun (WGS) entry which is preliminary data.</text>
</comment>
<organism evidence="1 2">
    <name type="scientific">Cytobacillus oceanisediminis</name>
    <dbReference type="NCBI Taxonomy" id="665099"/>
    <lineage>
        <taxon>Bacteria</taxon>
        <taxon>Bacillati</taxon>
        <taxon>Bacillota</taxon>
        <taxon>Bacilli</taxon>
        <taxon>Bacillales</taxon>
        <taxon>Bacillaceae</taxon>
        <taxon>Cytobacillus</taxon>
    </lineage>
</organism>
<evidence type="ECO:0000313" key="2">
    <source>
        <dbReference type="Proteomes" id="UP000247150"/>
    </source>
</evidence>
<accession>A0A2V2ZUY3</accession>
<dbReference type="InterPro" id="IPR036291">
    <property type="entry name" value="NAD(P)-bd_dom_sf"/>
</dbReference>